<dbReference type="RefSeq" id="WP_286218348.1">
    <property type="nucleotide sequence ID" value="NZ_AP027729.1"/>
</dbReference>
<feature type="compositionally biased region" description="Low complexity" evidence="6">
    <location>
        <begin position="215"/>
        <end position="244"/>
    </location>
</feature>
<protein>
    <recommendedName>
        <fullName evidence="8">Phage shock protein PspC N-terminal domain-containing protein</fullName>
    </recommendedName>
</protein>
<dbReference type="EMBL" id="AP027729">
    <property type="protein sequence ID" value="BDZ41098.1"/>
    <property type="molecule type" value="Genomic_DNA"/>
</dbReference>
<feature type="region of interest" description="Disordered" evidence="6">
    <location>
        <begin position="212"/>
        <end position="323"/>
    </location>
</feature>
<feature type="transmembrane region" description="Helical" evidence="7">
    <location>
        <begin position="383"/>
        <end position="402"/>
    </location>
</feature>
<feature type="compositionally biased region" description="Pro residues" evidence="6">
    <location>
        <begin position="250"/>
        <end position="259"/>
    </location>
</feature>
<feature type="compositionally biased region" description="Low complexity" evidence="6">
    <location>
        <begin position="57"/>
        <end position="68"/>
    </location>
</feature>
<feature type="transmembrane region" description="Helical" evidence="7">
    <location>
        <begin position="153"/>
        <end position="175"/>
    </location>
</feature>
<evidence type="ECO:0000259" key="8">
    <source>
        <dbReference type="Pfam" id="PF04024"/>
    </source>
</evidence>
<feature type="compositionally biased region" description="Pro residues" evidence="6">
    <location>
        <begin position="46"/>
        <end position="56"/>
    </location>
</feature>
<feature type="compositionally biased region" description="Basic and acidic residues" evidence="6">
    <location>
        <begin position="288"/>
        <end position="320"/>
    </location>
</feature>
<name>A0ABM8FZM6_9CELL</name>
<feature type="transmembrane region" description="Helical" evidence="7">
    <location>
        <begin position="355"/>
        <end position="376"/>
    </location>
</feature>
<comment type="subcellular location">
    <subcellularLocation>
        <location evidence="1">Cell membrane</location>
        <topology evidence="1">Single-pass membrane protein</topology>
    </subcellularLocation>
</comment>
<evidence type="ECO:0000256" key="5">
    <source>
        <dbReference type="ARBA" id="ARBA00023136"/>
    </source>
</evidence>
<feature type="transmembrane region" description="Helical" evidence="7">
    <location>
        <begin position="111"/>
        <end position="133"/>
    </location>
</feature>
<keyword evidence="2" id="KW-1003">Cell membrane</keyword>
<evidence type="ECO:0000256" key="4">
    <source>
        <dbReference type="ARBA" id="ARBA00022989"/>
    </source>
</evidence>
<evidence type="ECO:0000313" key="10">
    <source>
        <dbReference type="Proteomes" id="UP001321475"/>
    </source>
</evidence>
<feature type="compositionally biased region" description="Low complexity" evidence="6">
    <location>
        <begin position="276"/>
        <end position="287"/>
    </location>
</feature>
<keyword evidence="3 7" id="KW-0812">Transmembrane</keyword>
<evidence type="ECO:0000256" key="2">
    <source>
        <dbReference type="ARBA" id="ARBA00022475"/>
    </source>
</evidence>
<dbReference type="InterPro" id="IPR007168">
    <property type="entry name" value="Phageshock_PspC_N"/>
</dbReference>
<reference evidence="10" key="1">
    <citation type="journal article" date="2019" name="Int. J. Syst. Evol. Microbiol.">
        <title>The Global Catalogue of Microorganisms (GCM) 10K type strain sequencing project: providing services to taxonomists for standard genome sequencing and annotation.</title>
        <authorList>
            <consortium name="The Broad Institute Genomics Platform"/>
            <consortium name="The Broad Institute Genome Sequencing Center for Infectious Disease"/>
            <person name="Wu L."/>
            <person name="Ma J."/>
        </authorList>
    </citation>
    <scope>NUCLEOTIDE SEQUENCE [LARGE SCALE GENOMIC DNA]</scope>
    <source>
        <strain evidence="10">NBRC 108565</strain>
    </source>
</reference>
<dbReference type="PANTHER" id="PTHR33885">
    <property type="entry name" value="PHAGE SHOCK PROTEIN C"/>
    <property type="match status" value="1"/>
</dbReference>
<gene>
    <name evidence="9" type="ORF">GCM10025865_03970</name>
</gene>
<feature type="region of interest" description="Disordered" evidence="6">
    <location>
        <begin position="1"/>
        <end position="70"/>
    </location>
</feature>
<dbReference type="Proteomes" id="UP001321475">
    <property type="component" value="Chromosome"/>
</dbReference>
<organism evidence="9 10">
    <name type="scientific">Paraoerskovia sediminicola</name>
    <dbReference type="NCBI Taxonomy" id="1138587"/>
    <lineage>
        <taxon>Bacteria</taxon>
        <taxon>Bacillati</taxon>
        <taxon>Actinomycetota</taxon>
        <taxon>Actinomycetes</taxon>
        <taxon>Micrococcales</taxon>
        <taxon>Cellulomonadaceae</taxon>
        <taxon>Paraoerskovia</taxon>
    </lineage>
</organism>
<dbReference type="Pfam" id="PF04024">
    <property type="entry name" value="PspC"/>
    <property type="match status" value="1"/>
</dbReference>
<accession>A0ABM8FZM6</accession>
<evidence type="ECO:0000313" key="9">
    <source>
        <dbReference type="EMBL" id="BDZ41098.1"/>
    </source>
</evidence>
<keyword evidence="4 7" id="KW-1133">Transmembrane helix</keyword>
<feature type="domain" description="Phage shock protein PspC N-terminal" evidence="8">
    <location>
        <begin position="82"/>
        <end position="135"/>
    </location>
</feature>
<feature type="transmembrane region" description="Helical" evidence="7">
    <location>
        <begin position="181"/>
        <end position="202"/>
    </location>
</feature>
<dbReference type="PANTHER" id="PTHR33885:SF3">
    <property type="entry name" value="PHAGE SHOCK PROTEIN C"/>
    <property type="match status" value="1"/>
</dbReference>
<evidence type="ECO:0000256" key="1">
    <source>
        <dbReference type="ARBA" id="ARBA00004162"/>
    </source>
</evidence>
<keyword evidence="5 7" id="KW-0472">Membrane</keyword>
<sequence>MDERTDPGTNADMDDERPDASASDRPSTGGPTGAPTGAPTGHEGRPPGPGAPPDPTGPDATGPGVAPPSGTGFFASIRRMGLVREQDRWVGGVAAGVAARFGLDPLLVRGLLVLSFFLTGLGLVLYGFAWALLPDAKDGRIHAEQTARGDVDVAIVGAAAVVVAGFSWGDGWWSITDRIGLGWLGGLFWLAAVVGVTYLVFAGVRSHRRSRRAAEAPQAQQAWGPEASTPSAGPAGPAGQPSTTSWSAMPPAPPAPPAPAQANARVERERAEQNRAWADQVAAQKAQQARDKAAQRAEQSRVRAEQRHAEQLRRQQDRPRPAGSTVVGMVLGIMLIGGAGMLLADQAGTLAAPGVLTWVGASLVLVALAILVVGLAGRRSGGLSGIAWLLMVVGVPIGLWTANDLFEPTGVQQAVSSGYYAPTDRAEAEDGLSFVAGDATLDLTSSTSPRARGPVDRSPSRCGSAPGT</sequence>
<dbReference type="InterPro" id="IPR052027">
    <property type="entry name" value="PspC"/>
</dbReference>
<evidence type="ECO:0000256" key="3">
    <source>
        <dbReference type="ARBA" id="ARBA00022692"/>
    </source>
</evidence>
<evidence type="ECO:0000256" key="6">
    <source>
        <dbReference type="SAM" id="MobiDB-lite"/>
    </source>
</evidence>
<evidence type="ECO:0000256" key="7">
    <source>
        <dbReference type="SAM" id="Phobius"/>
    </source>
</evidence>
<feature type="transmembrane region" description="Helical" evidence="7">
    <location>
        <begin position="322"/>
        <end position="343"/>
    </location>
</feature>
<keyword evidence="10" id="KW-1185">Reference proteome</keyword>
<proteinExistence type="predicted"/>
<feature type="region of interest" description="Disordered" evidence="6">
    <location>
        <begin position="444"/>
        <end position="468"/>
    </location>
</feature>